<evidence type="ECO:0000313" key="4">
    <source>
        <dbReference type="Proteomes" id="UP000187203"/>
    </source>
</evidence>
<feature type="region of interest" description="Disordered" evidence="1">
    <location>
        <begin position="583"/>
        <end position="605"/>
    </location>
</feature>
<dbReference type="InterPro" id="IPR017451">
    <property type="entry name" value="F-box-assoc_interact_dom"/>
</dbReference>
<dbReference type="CDD" id="cd22157">
    <property type="entry name" value="F-box_AtFBW1-like"/>
    <property type="match status" value="1"/>
</dbReference>
<dbReference type="EMBL" id="AWUE01020854">
    <property type="protein sequence ID" value="OMO65178.1"/>
    <property type="molecule type" value="Genomic_DNA"/>
</dbReference>
<dbReference type="OrthoDB" id="591557at2759"/>
<evidence type="ECO:0000313" key="3">
    <source>
        <dbReference type="EMBL" id="OMO65178.1"/>
    </source>
</evidence>
<sequence>MKNYTNSSQLGSLPDEIVDDILLCLPAKSLLRFKLVSKLWKSLISDPNFAESHLNRSGNRLRVGQVRAKQETGTNSEVTLSLYSMDCDGSNREVVNQDHDSGRDYISISYHDDDVRVLGSCNGLLLVSTHYRLRDLFLWNPTTGLCRRIVNCVENLSTNTISGLVYDSRSGNYKIIVNAYLSNCNIFDFKLDRWTEKEEYYDYRIHTASSAIMVNGVPHWCVYRHNCPEKRRRRRERYYLIVYFDLETETFKELVSKSWKSLISDPNFAESHLNRYVRRNTDNDNLLRVGQLHVKLVTGSKSKVSLSLYSMDSDGSNREVVNQDYDYGDDAIFGSDTVGRILGSCNGLLLVCPDFRLVSDLILWNPSTGQCKRISICRVLDFSNSISGLVYDSRSGNYKAIMVYHYTSGPPSPGSGCYVYEESSCNIYDFKLNCWTKTKEYFGYRIHTDSSAIMVNGVPHWCVYRVRHGPQQYGVRYLIVYFDLETEKFNEVKLPEWAAAEEVAFSIGILRGCLCMCLHSQGSIQVWTMKEYGIAESWTKSFVISSPKDVHISAICLIGKDQVLMKVIEKKVVQKKKSIKKLSSFSRGTSKRRWKEETSKPVMRN</sequence>
<dbReference type="Pfam" id="PF00646">
    <property type="entry name" value="F-box"/>
    <property type="match status" value="1"/>
</dbReference>
<comment type="caution">
    <text evidence="3">The sequence shown here is derived from an EMBL/GenBank/DDBJ whole genome shotgun (WGS) entry which is preliminary data.</text>
</comment>
<dbReference type="NCBIfam" id="TIGR01640">
    <property type="entry name" value="F_box_assoc_1"/>
    <property type="match status" value="2"/>
</dbReference>
<dbReference type="InterPro" id="IPR006527">
    <property type="entry name" value="F-box-assoc_dom_typ1"/>
</dbReference>
<dbReference type="SUPFAM" id="SSF81383">
    <property type="entry name" value="F-box domain"/>
    <property type="match status" value="1"/>
</dbReference>
<name>A0A1R3H495_9ROSI</name>
<evidence type="ECO:0000256" key="1">
    <source>
        <dbReference type="SAM" id="MobiDB-lite"/>
    </source>
</evidence>
<dbReference type="InterPro" id="IPR001810">
    <property type="entry name" value="F-box_dom"/>
</dbReference>
<feature type="domain" description="F-box" evidence="2">
    <location>
        <begin position="7"/>
        <end position="53"/>
    </location>
</feature>
<proteinExistence type="predicted"/>
<dbReference type="AlphaFoldDB" id="A0A1R3H495"/>
<protein>
    <recommendedName>
        <fullName evidence="2">F-box domain-containing protein</fullName>
    </recommendedName>
</protein>
<dbReference type="Proteomes" id="UP000187203">
    <property type="component" value="Unassembled WGS sequence"/>
</dbReference>
<keyword evidence="4" id="KW-1185">Reference proteome</keyword>
<dbReference type="PROSITE" id="PS50181">
    <property type="entry name" value="FBOX"/>
    <property type="match status" value="1"/>
</dbReference>
<dbReference type="SMART" id="SM00256">
    <property type="entry name" value="FBOX"/>
    <property type="match status" value="1"/>
</dbReference>
<dbReference type="Gene3D" id="1.20.1280.50">
    <property type="match status" value="1"/>
</dbReference>
<evidence type="ECO:0000259" key="2">
    <source>
        <dbReference type="PROSITE" id="PS50181"/>
    </source>
</evidence>
<dbReference type="PANTHER" id="PTHR31672:SF13">
    <property type="entry name" value="F-BOX PROTEIN CPR30-LIKE"/>
    <property type="match status" value="1"/>
</dbReference>
<dbReference type="PANTHER" id="PTHR31672">
    <property type="entry name" value="BNACNNG10540D PROTEIN"/>
    <property type="match status" value="1"/>
</dbReference>
<dbReference type="InterPro" id="IPR050796">
    <property type="entry name" value="SCF_F-box_component"/>
</dbReference>
<dbReference type="Pfam" id="PF07734">
    <property type="entry name" value="FBA_1"/>
    <property type="match status" value="2"/>
</dbReference>
<dbReference type="InterPro" id="IPR036047">
    <property type="entry name" value="F-box-like_dom_sf"/>
</dbReference>
<accession>A0A1R3H495</accession>
<organism evidence="3 4">
    <name type="scientific">Corchorus olitorius</name>
    <dbReference type="NCBI Taxonomy" id="93759"/>
    <lineage>
        <taxon>Eukaryota</taxon>
        <taxon>Viridiplantae</taxon>
        <taxon>Streptophyta</taxon>
        <taxon>Embryophyta</taxon>
        <taxon>Tracheophyta</taxon>
        <taxon>Spermatophyta</taxon>
        <taxon>Magnoliopsida</taxon>
        <taxon>eudicotyledons</taxon>
        <taxon>Gunneridae</taxon>
        <taxon>Pentapetalae</taxon>
        <taxon>rosids</taxon>
        <taxon>malvids</taxon>
        <taxon>Malvales</taxon>
        <taxon>Malvaceae</taxon>
        <taxon>Grewioideae</taxon>
        <taxon>Apeibeae</taxon>
        <taxon>Corchorus</taxon>
    </lineage>
</organism>
<gene>
    <name evidence="3" type="ORF">COLO4_31416</name>
</gene>
<reference evidence="4" key="1">
    <citation type="submission" date="2013-09" db="EMBL/GenBank/DDBJ databases">
        <title>Corchorus olitorius genome sequencing.</title>
        <authorList>
            <person name="Alam M."/>
            <person name="Haque M.S."/>
            <person name="Islam M.S."/>
            <person name="Emdad E.M."/>
            <person name="Islam M.M."/>
            <person name="Ahmed B."/>
            <person name="Halim A."/>
            <person name="Hossen Q.M.M."/>
            <person name="Hossain M.Z."/>
            <person name="Ahmed R."/>
            <person name="Khan M.M."/>
            <person name="Islam R."/>
            <person name="Rashid M.M."/>
            <person name="Khan S.A."/>
            <person name="Rahman M.S."/>
            <person name="Alam M."/>
            <person name="Yahiya A.S."/>
            <person name="Khan M.S."/>
            <person name="Azam M.S."/>
            <person name="Haque T."/>
            <person name="Lashkar M.Z.H."/>
            <person name="Akhand A.I."/>
            <person name="Morshed G."/>
            <person name="Roy S."/>
            <person name="Uddin K.S."/>
            <person name="Rabeya T."/>
            <person name="Hossain A.S."/>
            <person name="Chowdhury A."/>
            <person name="Snigdha A.R."/>
            <person name="Mortoza M.S."/>
            <person name="Matin S.A."/>
            <person name="Hoque S.M.E."/>
            <person name="Islam M.K."/>
            <person name="Roy D.K."/>
            <person name="Haider R."/>
            <person name="Moosa M.M."/>
            <person name="Elias S.M."/>
            <person name="Hasan A.M."/>
            <person name="Jahan S."/>
            <person name="Shafiuddin M."/>
            <person name="Mahmood N."/>
            <person name="Shommy N.S."/>
        </authorList>
    </citation>
    <scope>NUCLEOTIDE SEQUENCE [LARGE SCALE GENOMIC DNA]</scope>
    <source>
        <strain evidence="4">cv. O-4</strain>
    </source>
</reference>